<keyword evidence="3" id="KW-1185">Reference proteome</keyword>
<sequence>MTDRTMSLMDVLAPPGNDWLRELSRRKTDLPAGVKIVRFSEADDDLGEDGEATGGTTRRRKHAAA</sequence>
<feature type="region of interest" description="Disordered" evidence="1">
    <location>
        <begin position="40"/>
        <end position="65"/>
    </location>
</feature>
<dbReference type="KEGG" id="shd:SUTH_00009"/>
<organism evidence="2 3">
    <name type="scientific">Sulfuritalea hydrogenivorans sk43H</name>
    <dbReference type="NCBI Taxonomy" id="1223802"/>
    <lineage>
        <taxon>Bacteria</taxon>
        <taxon>Pseudomonadati</taxon>
        <taxon>Pseudomonadota</taxon>
        <taxon>Betaproteobacteria</taxon>
        <taxon>Nitrosomonadales</taxon>
        <taxon>Sterolibacteriaceae</taxon>
        <taxon>Sulfuritalea</taxon>
    </lineage>
</organism>
<evidence type="ECO:0000256" key="1">
    <source>
        <dbReference type="SAM" id="MobiDB-lite"/>
    </source>
</evidence>
<gene>
    <name evidence="2" type="ORF">SUTH_00009</name>
</gene>
<dbReference type="RefSeq" id="WP_041096109.1">
    <property type="nucleotide sequence ID" value="NZ_AP012547.1"/>
</dbReference>
<name>W0S9I2_9PROT</name>
<evidence type="ECO:0000313" key="2">
    <source>
        <dbReference type="EMBL" id="BAO27829.1"/>
    </source>
</evidence>
<dbReference type="OrthoDB" id="9963238at2"/>
<reference evidence="2 3" key="1">
    <citation type="journal article" date="2014" name="Syst. Appl. Microbiol.">
        <title>Complete genomes of freshwater sulfur oxidizers Sulfuricella denitrificans skB26 and Sulfuritalea hydrogenivorans sk43H: genetic insights into the sulfur oxidation pathway of betaproteobacteria.</title>
        <authorList>
            <person name="Watanabe T."/>
            <person name="Kojima H."/>
            <person name="Fukui M."/>
        </authorList>
    </citation>
    <scope>NUCLEOTIDE SEQUENCE [LARGE SCALE GENOMIC DNA]</scope>
    <source>
        <strain evidence="2">DSM22779</strain>
    </source>
</reference>
<feature type="compositionally biased region" description="Acidic residues" evidence="1">
    <location>
        <begin position="42"/>
        <end position="51"/>
    </location>
</feature>
<protein>
    <submittedName>
        <fullName evidence="2">Uncharacterized protein</fullName>
    </submittedName>
</protein>
<dbReference type="Proteomes" id="UP000031637">
    <property type="component" value="Chromosome"/>
</dbReference>
<evidence type="ECO:0000313" key="3">
    <source>
        <dbReference type="Proteomes" id="UP000031637"/>
    </source>
</evidence>
<dbReference type="AlphaFoldDB" id="W0S9I2"/>
<dbReference type="HOGENOM" id="CLU_2848217_0_0_4"/>
<dbReference type="EMBL" id="AP012547">
    <property type="protein sequence ID" value="BAO27829.1"/>
    <property type="molecule type" value="Genomic_DNA"/>
</dbReference>
<accession>W0S9I2</accession>
<proteinExistence type="predicted"/>